<evidence type="ECO:0000313" key="1">
    <source>
        <dbReference type="EMBL" id="VVC93794.1"/>
    </source>
</evidence>
<evidence type="ECO:0000313" key="2">
    <source>
        <dbReference type="Proteomes" id="UP000324832"/>
    </source>
</evidence>
<dbReference type="EMBL" id="FZQP02001781">
    <property type="protein sequence ID" value="VVC93794.1"/>
    <property type="molecule type" value="Genomic_DNA"/>
</dbReference>
<sequence length="31" mass="3621">MNISSEFAIVPTSTYLTKNQYSVSRYYTIRS</sequence>
<gene>
    <name evidence="1" type="ORF">LSINAPIS_LOCUS5907</name>
</gene>
<accession>A0A5E4Q6F6</accession>
<keyword evidence="2" id="KW-1185">Reference proteome</keyword>
<protein>
    <submittedName>
        <fullName evidence="1">Uncharacterized protein</fullName>
    </submittedName>
</protein>
<dbReference type="AlphaFoldDB" id="A0A5E4Q6F6"/>
<name>A0A5E4Q6F6_9NEOP</name>
<proteinExistence type="predicted"/>
<organism evidence="1 2">
    <name type="scientific">Leptidea sinapis</name>
    <dbReference type="NCBI Taxonomy" id="189913"/>
    <lineage>
        <taxon>Eukaryota</taxon>
        <taxon>Metazoa</taxon>
        <taxon>Ecdysozoa</taxon>
        <taxon>Arthropoda</taxon>
        <taxon>Hexapoda</taxon>
        <taxon>Insecta</taxon>
        <taxon>Pterygota</taxon>
        <taxon>Neoptera</taxon>
        <taxon>Endopterygota</taxon>
        <taxon>Lepidoptera</taxon>
        <taxon>Glossata</taxon>
        <taxon>Ditrysia</taxon>
        <taxon>Papilionoidea</taxon>
        <taxon>Pieridae</taxon>
        <taxon>Dismorphiinae</taxon>
        <taxon>Leptidea</taxon>
    </lineage>
</organism>
<dbReference type="Proteomes" id="UP000324832">
    <property type="component" value="Unassembled WGS sequence"/>
</dbReference>
<reference evidence="1 2" key="1">
    <citation type="submission" date="2017-07" db="EMBL/GenBank/DDBJ databases">
        <authorList>
            <person name="Talla V."/>
            <person name="Backstrom N."/>
        </authorList>
    </citation>
    <scope>NUCLEOTIDE SEQUENCE [LARGE SCALE GENOMIC DNA]</scope>
</reference>